<organism evidence="3 4">
    <name type="scientific">Callosobruchus maculatus</name>
    <name type="common">Southern cowpea weevil</name>
    <name type="synonym">Pulse bruchid</name>
    <dbReference type="NCBI Taxonomy" id="64391"/>
    <lineage>
        <taxon>Eukaryota</taxon>
        <taxon>Metazoa</taxon>
        <taxon>Ecdysozoa</taxon>
        <taxon>Arthropoda</taxon>
        <taxon>Hexapoda</taxon>
        <taxon>Insecta</taxon>
        <taxon>Pterygota</taxon>
        <taxon>Neoptera</taxon>
        <taxon>Endopterygota</taxon>
        <taxon>Coleoptera</taxon>
        <taxon>Polyphaga</taxon>
        <taxon>Cucujiformia</taxon>
        <taxon>Chrysomeloidea</taxon>
        <taxon>Chrysomelidae</taxon>
        <taxon>Bruchinae</taxon>
        <taxon>Bruchini</taxon>
        <taxon>Callosobruchus</taxon>
    </lineage>
</organism>
<feature type="domain" description="HAT C-terminal dimerisation" evidence="2">
    <location>
        <begin position="313"/>
        <end position="368"/>
    </location>
</feature>
<dbReference type="OrthoDB" id="6135263at2759"/>
<feature type="region of interest" description="Disordered" evidence="1">
    <location>
        <begin position="1"/>
        <end position="50"/>
    </location>
</feature>
<dbReference type="Proteomes" id="UP000410492">
    <property type="component" value="Unassembled WGS sequence"/>
</dbReference>
<keyword evidence="4" id="KW-1185">Reference proteome</keyword>
<dbReference type="PANTHER" id="PTHR46880:SF5">
    <property type="entry name" value="DUF4371 DOMAIN-CONTAINING PROTEIN"/>
    <property type="match status" value="1"/>
</dbReference>
<dbReference type="InterPro" id="IPR008906">
    <property type="entry name" value="HATC_C_dom"/>
</dbReference>
<gene>
    <name evidence="3" type="ORF">CALMAC_LOCUS2600</name>
</gene>
<dbReference type="SUPFAM" id="SSF53098">
    <property type="entry name" value="Ribonuclease H-like"/>
    <property type="match status" value="1"/>
</dbReference>
<dbReference type="GO" id="GO:0046983">
    <property type="term" value="F:protein dimerization activity"/>
    <property type="evidence" value="ECO:0007669"/>
    <property type="project" value="InterPro"/>
</dbReference>
<dbReference type="AlphaFoldDB" id="A0A653BP85"/>
<evidence type="ECO:0000313" key="4">
    <source>
        <dbReference type="Proteomes" id="UP000410492"/>
    </source>
</evidence>
<evidence type="ECO:0000259" key="2">
    <source>
        <dbReference type="Pfam" id="PF05699"/>
    </source>
</evidence>
<protein>
    <recommendedName>
        <fullName evidence="2">HAT C-terminal dimerisation domain-containing protein</fullName>
    </recommendedName>
</protein>
<dbReference type="EMBL" id="CAACVG010003225">
    <property type="protein sequence ID" value="VEN37309.1"/>
    <property type="molecule type" value="Genomic_DNA"/>
</dbReference>
<dbReference type="PANTHER" id="PTHR46880">
    <property type="entry name" value="RAS-ASSOCIATING DOMAIN-CONTAINING PROTEIN"/>
    <property type="match status" value="1"/>
</dbReference>
<proteinExistence type="predicted"/>
<dbReference type="InterPro" id="IPR012337">
    <property type="entry name" value="RNaseH-like_sf"/>
</dbReference>
<evidence type="ECO:0000313" key="3">
    <source>
        <dbReference type="EMBL" id="VEN37309.1"/>
    </source>
</evidence>
<accession>A0A653BP85</accession>
<name>A0A653BP85_CALMS</name>
<reference evidence="3 4" key="1">
    <citation type="submission" date="2019-01" db="EMBL/GenBank/DDBJ databases">
        <authorList>
            <person name="Sayadi A."/>
        </authorList>
    </citation>
    <scope>NUCLEOTIDE SEQUENCE [LARGE SCALE GENOMIC DNA]</scope>
</reference>
<feature type="compositionally biased region" description="Basic and acidic residues" evidence="1">
    <location>
        <begin position="18"/>
        <end position="39"/>
    </location>
</feature>
<sequence length="392" mass="45683">MERFITINKAPTESPDPEEPKPGPSHEKLLDSDVEEHPVQKKNKKHYNESRKFNQSWTAKFVWLEKSNNSEKPFCKAAVARILENWEALILFFTEECFEDNLHSTQQILDNLKNPIYKVYLNFLVYVLEVVDKLNLEFQSENPKLHLLLRRVKDLYRTILRNFIKKSHLDTIPLESLDPGNPRYFIELNNIYLGVNVELLLSNQAVPQNDMHNFRLRVLDFYVELCKQIKSRFNFKDPYLKFIANFCPRTALSGNIGSIAILASELFPGLITDLENLNTEWRLVADLSSFEQYQDLPAQQFWLKVFETKNELNMPMFPNLSKFVKGIFSLLHSSASAERVFSQLNLLKTKTRNRLEVITCDSILQAKQHLGDQTCCTWTPSSSLLKRKGVYD</sequence>
<dbReference type="Pfam" id="PF05699">
    <property type="entry name" value="Dimer_Tnp_hAT"/>
    <property type="match status" value="1"/>
</dbReference>
<evidence type="ECO:0000256" key="1">
    <source>
        <dbReference type="SAM" id="MobiDB-lite"/>
    </source>
</evidence>